<accession>A0ABM7VJG2</accession>
<keyword evidence="2" id="KW-0378">Hydrolase</keyword>
<keyword evidence="4" id="KW-0067">ATP-binding</keyword>
<sequence>MIFDYQNIDLPVKEVIPALQQKLSAHNTVILKAPPGAGKSTLLPLTLLNEDWCQGRKIFMLEPRRLAAKSIAERMAYFLGEPVGQTVGYRVRFDTRVGPDTKIEVLTEGILTRMLQSDNELPEAAMVIFDEFHERSLHADLAMALCRETQDVLRPDLKILVMSATLDMPQLQKGLKAPVIESAGRQYPVEVHYGEDADIHLLPDLAARKIVQVANQHDGDILVFLPGQGEIRQVEEQLKPLGGIFSVMPLYGQLPFRKQQAALFPDRNGKRKIVLATSIAETSLTIEGIGVVIDSGFARVAQFDPNTGLSRLTTIRLSHDAADQRAGRAGRLGPGVCYRMWSRATHERLLTHRVPEIEQADLCALMLDLAAWGMEDASSLFWVSPPPAGNLKQSREILRELEIIDDQGLTTHGKAVQRVPCHPRIAHMLIRAKEHDILPLATDLAAVLEERDPLPKEVGVDINLRIEGLRRFRKQDGKNRRFGTINKLSASYRKLFSINEQNGLVDMYEVGWLLANAYPERIACARPGNNAQFQLANGKIAMIGHRDELAHEAWLAVAHIDAREGMGKVFMASPLDPKDLINMLKKKRTVRWDHDEECVQACEELRIGSIVLKSTPLAEVEEEEVQQVLLEVLRREGGHMLNFSDDVKQWQARVMSCATWHPEEDWPEVSTEALLSTVDSWLSPYLQGVRKAKQLYKLDLMEVLQFSLSHEQQGMLERRCPMRIEVPSGSKIKLQYQQDGSSPVLAVRLQEVFGLHDTPKVNHGQQSVLMHLLSPGFKPVQITSDLQSFWANAYFEVKKDLKRRYPKHSWPDDPHEAIAISGVRRKKG</sequence>
<keyword evidence="1" id="KW-0547">Nucleotide-binding</keyword>
<dbReference type="Proteomes" id="UP001354989">
    <property type="component" value="Plasmid pPP1"/>
</dbReference>
<evidence type="ECO:0000256" key="4">
    <source>
        <dbReference type="ARBA" id="ARBA00022840"/>
    </source>
</evidence>
<dbReference type="SUPFAM" id="SSF52540">
    <property type="entry name" value="P-loop containing nucleoside triphosphate hydrolases"/>
    <property type="match status" value="1"/>
</dbReference>
<dbReference type="InterPro" id="IPR001650">
    <property type="entry name" value="Helicase_C-like"/>
</dbReference>
<dbReference type="Gene3D" id="1.20.120.1080">
    <property type="match status" value="1"/>
</dbReference>
<dbReference type="Pfam" id="PF00271">
    <property type="entry name" value="Helicase_C"/>
    <property type="match status" value="1"/>
</dbReference>
<evidence type="ECO:0000259" key="6">
    <source>
        <dbReference type="SMART" id="SM00490"/>
    </source>
</evidence>
<evidence type="ECO:0000256" key="2">
    <source>
        <dbReference type="ARBA" id="ARBA00022801"/>
    </source>
</evidence>
<feature type="domain" description="Helicase C-terminal" evidence="6">
    <location>
        <begin position="232"/>
        <end position="333"/>
    </location>
</feature>
<dbReference type="CDD" id="cd18791">
    <property type="entry name" value="SF2_C_RHA"/>
    <property type="match status" value="1"/>
</dbReference>
<dbReference type="NCBIfam" id="TIGR01970">
    <property type="entry name" value="DEAH_box_HrpB"/>
    <property type="match status" value="1"/>
</dbReference>
<gene>
    <name evidence="8" type="ORF">PEPS_34170</name>
</gene>
<dbReference type="InterPro" id="IPR010225">
    <property type="entry name" value="HrpB"/>
</dbReference>
<feature type="domain" description="Helicase ATP-binding" evidence="5">
    <location>
        <begin position="4"/>
        <end position="192"/>
    </location>
</feature>
<dbReference type="InterPro" id="IPR013689">
    <property type="entry name" value="RNA_helicase_ATP-dep_HrpB_C"/>
</dbReference>
<evidence type="ECO:0000259" key="7">
    <source>
        <dbReference type="SMART" id="SM00847"/>
    </source>
</evidence>
<dbReference type="Pfam" id="PF00270">
    <property type="entry name" value="DEAD"/>
    <property type="match status" value="1"/>
</dbReference>
<dbReference type="SMART" id="SM00847">
    <property type="entry name" value="HA2"/>
    <property type="match status" value="1"/>
</dbReference>
<dbReference type="CDD" id="cd17990">
    <property type="entry name" value="DEXHc_HrpB"/>
    <property type="match status" value="1"/>
</dbReference>
<dbReference type="Pfam" id="PF08482">
    <property type="entry name" value="HrpB_C"/>
    <property type="match status" value="1"/>
</dbReference>
<dbReference type="Gene3D" id="3.40.50.300">
    <property type="entry name" value="P-loop containing nucleotide triphosphate hydrolases"/>
    <property type="match status" value="2"/>
</dbReference>
<dbReference type="EMBL" id="AP025293">
    <property type="protein sequence ID" value="BDD01137.1"/>
    <property type="molecule type" value="Genomic_DNA"/>
</dbReference>
<feature type="domain" description="Helicase-associated" evidence="7">
    <location>
        <begin position="393"/>
        <end position="481"/>
    </location>
</feature>
<dbReference type="InterPro" id="IPR007502">
    <property type="entry name" value="Helicase-assoc_dom"/>
</dbReference>
<dbReference type="PIRSF" id="PIRSF005496">
    <property type="entry name" value="ATP_hel_hrpB"/>
    <property type="match status" value="1"/>
</dbReference>
<organism evidence="8 9">
    <name type="scientific">Persicobacter psychrovividus</name>
    <dbReference type="NCBI Taxonomy" id="387638"/>
    <lineage>
        <taxon>Bacteria</taxon>
        <taxon>Pseudomonadati</taxon>
        <taxon>Bacteroidota</taxon>
        <taxon>Cytophagia</taxon>
        <taxon>Cytophagales</taxon>
        <taxon>Persicobacteraceae</taxon>
        <taxon>Persicobacter</taxon>
    </lineage>
</organism>
<evidence type="ECO:0000259" key="5">
    <source>
        <dbReference type="SMART" id="SM00487"/>
    </source>
</evidence>
<dbReference type="InterPro" id="IPR011545">
    <property type="entry name" value="DEAD/DEAH_box_helicase_dom"/>
</dbReference>
<geneLocation type="plasmid" evidence="8 9">
    <name>pPP1</name>
</geneLocation>
<keyword evidence="9" id="KW-1185">Reference proteome</keyword>
<dbReference type="RefSeq" id="WP_338398301.1">
    <property type="nucleotide sequence ID" value="NZ_AP025293.1"/>
</dbReference>
<name>A0ABM7VJG2_9BACT</name>
<keyword evidence="8" id="KW-0614">Plasmid</keyword>
<evidence type="ECO:0000313" key="8">
    <source>
        <dbReference type="EMBL" id="BDD01137.1"/>
    </source>
</evidence>
<keyword evidence="3 8" id="KW-0347">Helicase</keyword>
<evidence type="ECO:0000256" key="1">
    <source>
        <dbReference type="ARBA" id="ARBA00022741"/>
    </source>
</evidence>
<protein>
    <submittedName>
        <fullName evidence="8">ATP-dependent helicase HrpB</fullName>
    </submittedName>
</protein>
<proteinExistence type="predicted"/>
<evidence type="ECO:0000256" key="3">
    <source>
        <dbReference type="ARBA" id="ARBA00022806"/>
    </source>
</evidence>
<dbReference type="InterPro" id="IPR014001">
    <property type="entry name" value="Helicase_ATP-bd"/>
</dbReference>
<dbReference type="GO" id="GO:0004386">
    <property type="term" value="F:helicase activity"/>
    <property type="evidence" value="ECO:0007669"/>
    <property type="project" value="UniProtKB-KW"/>
</dbReference>
<evidence type="ECO:0000313" key="9">
    <source>
        <dbReference type="Proteomes" id="UP001354989"/>
    </source>
</evidence>
<dbReference type="InterPro" id="IPR027417">
    <property type="entry name" value="P-loop_NTPase"/>
</dbReference>
<dbReference type="PANTHER" id="PTHR43519">
    <property type="entry name" value="ATP-DEPENDENT RNA HELICASE HRPB"/>
    <property type="match status" value="1"/>
</dbReference>
<dbReference type="InterPro" id="IPR049614">
    <property type="entry name" value="HrpB_DEXH"/>
</dbReference>
<dbReference type="SMART" id="SM00490">
    <property type="entry name" value="HELICc"/>
    <property type="match status" value="1"/>
</dbReference>
<dbReference type="SMART" id="SM00487">
    <property type="entry name" value="DEXDc"/>
    <property type="match status" value="1"/>
</dbReference>
<reference evidence="8 9" key="1">
    <citation type="submission" date="2021-12" db="EMBL/GenBank/DDBJ databases">
        <title>Genome sequencing of bacteria with rrn-lacking chromosome and rrn-plasmid.</title>
        <authorList>
            <person name="Anda M."/>
            <person name="Iwasaki W."/>
        </authorList>
    </citation>
    <scope>NUCLEOTIDE SEQUENCE [LARGE SCALE GENOMIC DNA]</scope>
    <source>
        <strain evidence="8 9">NBRC 101262</strain>
        <plasmid evidence="8 9">pPP1</plasmid>
    </source>
</reference>
<dbReference type="PANTHER" id="PTHR43519:SF1">
    <property type="entry name" value="ATP-DEPENDENT RNA HELICASE HRPB"/>
    <property type="match status" value="1"/>
</dbReference>